<organism evidence="1 2">
    <name type="scientific">Bauhinia variegata</name>
    <name type="common">Purple orchid tree</name>
    <name type="synonym">Phanera variegata</name>
    <dbReference type="NCBI Taxonomy" id="167791"/>
    <lineage>
        <taxon>Eukaryota</taxon>
        <taxon>Viridiplantae</taxon>
        <taxon>Streptophyta</taxon>
        <taxon>Embryophyta</taxon>
        <taxon>Tracheophyta</taxon>
        <taxon>Spermatophyta</taxon>
        <taxon>Magnoliopsida</taxon>
        <taxon>eudicotyledons</taxon>
        <taxon>Gunneridae</taxon>
        <taxon>Pentapetalae</taxon>
        <taxon>rosids</taxon>
        <taxon>fabids</taxon>
        <taxon>Fabales</taxon>
        <taxon>Fabaceae</taxon>
        <taxon>Cercidoideae</taxon>
        <taxon>Cercideae</taxon>
        <taxon>Bauhiniinae</taxon>
        <taxon>Bauhinia</taxon>
    </lineage>
</organism>
<name>A0ACB9MIP4_BAUVA</name>
<keyword evidence="2" id="KW-1185">Reference proteome</keyword>
<evidence type="ECO:0000313" key="2">
    <source>
        <dbReference type="Proteomes" id="UP000828941"/>
    </source>
</evidence>
<protein>
    <submittedName>
        <fullName evidence="1">Uncharacterized protein</fullName>
    </submittedName>
</protein>
<reference evidence="1 2" key="1">
    <citation type="journal article" date="2022" name="DNA Res.">
        <title>Chromosomal-level genome assembly of the orchid tree Bauhinia variegata (Leguminosae; Cercidoideae) supports the allotetraploid origin hypothesis of Bauhinia.</title>
        <authorList>
            <person name="Zhong Y."/>
            <person name="Chen Y."/>
            <person name="Zheng D."/>
            <person name="Pang J."/>
            <person name="Liu Y."/>
            <person name="Luo S."/>
            <person name="Meng S."/>
            <person name="Qian L."/>
            <person name="Wei D."/>
            <person name="Dai S."/>
            <person name="Zhou R."/>
        </authorList>
    </citation>
    <scope>NUCLEOTIDE SEQUENCE [LARGE SCALE GENOMIC DNA]</scope>
    <source>
        <strain evidence="1">BV-YZ2020</strain>
    </source>
</reference>
<dbReference type="Proteomes" id="UP000828941">
    <property type="component" value="Chromosome 9"/>
</dbReference>
<evidence type="ECO:0000313" key="1">
    <source>
        <dbReference type="EMBL" id="KAI4323980.1"/>
    </source>
</evidence>
<gene>
    <name evidence="1" type="ORF">L6164_023549</name>
</gene>
<proteinExistence type="predicted"/>
<comment type="caution">
    <text evidence="1">The sequence shown here is derived from an EMBL/GenBank/DDBJ whole genome shotgun (WGS) entry which is preliminary data.</text>
</comment>
<dbReference type="EMBL" id="CM039434">
    <property type="protein sequence ID" value="KAI4323980.1"/>
    <property type="molecule type" value="Genomic_DNA"/>
</dbReference>
<accession>A0ACB9MIP4</accession>
<sequence>MARLRNNNGHRKIKIKKMSKDNNLQVTFSNGQNGLCKKASELCTLLVVEAALIIFSPGKNVFSFGHPSVDYVINSCLPGALP</sequence>